<proteinExistence type="predicted"/>
<reference evidence="2" key="1">
    <citation type="journal article" date="2024" name="Proc. Natl. Acad. Sci. U.S.A.">
        <title>Extraordinary preservation of gene collinearity over three hundred million years revealed in homosporous lycophytes.</title>
        <authorList>
            <person name="Li C."/>
            <person name="Wickell D."/>
            <person name="Kuo L.Y."/>
            <person name="Chen X."/>
            <person name="Nie B."/>
            <person name="Liao X."/>
            <person name="Peng D."/>
            <person name="Ji J."/>
            <person name="Jenkins J."/>
            <person name="Williams M."/>
            <person name="Shu S."/>
            <person name="Plott C."/>
            <person name="Barry K."/>
            <person name="Rajasekar S."/>
            <person name="Grimwood J."/>
            <person name="Han X."/>
            <person name="Sun S."/>
            <person name="Hou Z."/>
            <person name="He W."/>
            <person name="Dai G."/>
            <person name="Sun C."/>
            <person name="Schmutz J."/>
            <person name="Leebens-Mack J.H."/>
            <person name="Li F.W."/>
            <person name="Wang L."/>
        </authorList>
    </citation>
    <scope>NUCLEOTIDE SEQUENCE [LARGE SCALE GENOMIC DNA]</scope>
    <source>
        <strain evidence="2">cv. PW_Plant_1</strain>
    </source>
</reference>
<comment type="caution">
    <text evidence="1">The sequence shown here is derived from an EMBL/GenBank/DDBJ whole genome shotgun (WGS) entry which is preliminary data.</text>
</comment>
<evidence type="ECO:0000313" key="1">
    <source>
        <dbReference type="EMBL" id="KAJ7545323.1"/>
    </source>
</evidence>
<dbReference type="Proteomes" id="UP001162992">
    <property type="component" value="Chromosome 9"/>
</dbReference>
<gene>
    <name evidence="1" type="ORF">O6H91_09G114800</name>
</gene>
<keyword evidence="2" id="KW-1185">Reference proteome</keyword>
<sequence>MSAVSGRGPSGRGGGTERRQRQTRSGLASGRRAPRSAWTSVRRRTRSGLVPGRHAPKGAWTRGRCRMCSGLAPGRRAPKERLDARAAPDAFWSNEIRRQE</sequence>
<organism evidence="1 2">
    <name type="scientific">Diphasiastrum complanatum</name>
    <name type="common">Issler's clubmoss</name>
    <name type="synonym">Lycopodium complanatum</name>
    <dbReference type="NCBI Taxonomy" id="34168"/>
    <lineage>
        <taxon>Eukaryota</taxon>
        <taxon>Viridiplantae</taxon>
        <taxon>Streptophyta</taxon>
        <taxon>Embryophyta</taxon>
        <taxon>Tracheophyta</taxon>
        <taxon>Lycopodiopsida</taxon>
        <taxon>Lycopodiales</taxon>
        <taxon>Lycopodiaceae</taxon>
        <taxon>Lycopodioideae</taxon>
        <taxon>Diphasiastrum</taxon>
    </lineage>
</organism>
<evidence type="ECO:0000313" key="2">
    <source>
        <dbReference type="Proteomes" id="UP001162992"/>
    </source>
</evidence>
<protein>
    <submittedName>
        <fullName evidence="1">Uncharacterized protein</fullName>
    </submittedName>
</protein>
<dbReference type="EMBL" id="CM055100">
    <property type="protein sequence ID" value="KAJ7545323.1"/>
    <property type="molecule type" value="Genomic_DNA"/>
</dbReference>
<accession>A0ACC2CTG5</accession>
<name>A0ACC2CTG5_DIPCM</name>